<dbReference type="PANTHER" id="PTHR37017:SF11">
    <property type="entry name" value="ESTERASE_LIPASE_THIOESTERASE DOMAIN-CONTAINING PROTEIN"/>
    <property type="match status" value="1"/>
</dbReference>
<sequence length="147" mass="15127">MTPGAAGCASCRTAPSSGAGSADTPSTPTWCPRRGAPASVCEAPRASASARSPDPVTPGLAAVLAVSQRPLAARAFTEAATVAAWRTKPSWGLVASADRTINPEVERYGYERAGMVTVEVDSSHLVMLSRPRAVVELIQDAVQATAH</sequence>
<evidence type="ECO:0000259" key="2">
    <source>
        <dbReference type="Pfam" id="PF12697"/>
    </source>
</evidence>
<dbReference type="SUPFAM" id="SSF53474">
    <property type="entry name" value="alpha/beta-Hydrolases"/>
    <property type="match status" value="1"/>
</dbReference>
<name>A0ABW6ISI8_STRWE</name>
<dbReference type="PANTHER" id="PTHR37017">
    <property type="entry name" value="AB HYDROLASE-1 DOMAIN-CONTAINING PROTEIN-RELATED"/>
    <property type="match status" value="1"/>
</dbReference>
<reference evidence="3 4" key="1">
    <citation type="submission" date="2024-09" db="EMBL/GenBank/DDBJ databases">
        <title>The Natural Products Discovery Center: Release of the First 8490 Sequenced Strains for Exploring Actinobacteria Biosynthetic Diversity.</title>
        <authorList>
            <person name="Kalkreuter E."/>
            <person name="Kautsar S.A."/>
            <person name="Yang D."/>
            <person name="Bader C.D."/>
            <person name="Teijaro C.N."/>
            <person name="Fluegel L."/>
            <person name="Davis C.M."/>
            <person name="Simpson J.R."/>
            <person name="Lauterbach L."/>
            <person name="Steele A.D."/>
            <person name="Gui C."/>
            <person name="Meng S."/>
            <person name="Li G."/>
            <person name="Viehrig K."/>
            <person name="Ye F."/>
            <person name="Su P."/>
            <person name="Kiefer A.F."/>
            <person name="Nichols A."/>
            <person name="Cepeda A.J."/>
            <person name="Yan W."/>
            <person name="Fan B."/>
            <person name="Jiang Y."/>
            <person name="Adhikari A."/>
            <person name="Zheng C.-J."/>
            <person name="Schuster L."/>
            <person name="Cowan T.M."/>
            <person name="Smanski M.J."/>
            <person name="Chevrette M.G."/>
            <person name="De Carvalho L.P.S."/>
            <person name="Shen B."/>
        </authorList>
    </citation>
    <scope>NUCLEOTIDE SEQUENCE [LARGE SCALE GENOMIC DNA]</scope>
    <source>
        <strain evidence="3 4">NPDC056472</strain>
    </source>
</reference>
<gene>
    <name evidence="3" type="ORF">ACFQ63_12890</name>
</gene>
<dbReference type="RefSeq" id="WP_386250881.1">
    <property type="nucleotide sequence ID" value="NZ_JBHTRV010000008.1"/>
</dbReference>
<dbReference type="Pfam" id="PF12697">
    <property type="entry name" value="Abhydrolase_6"/>
    <property type="match status" value="1"/>
</dbReference>
<dbReference type="Gene3D" id="3.40.50.1820">
    <property type="entry name" value="alpha/beta hydrolase"/>
    <property type="match status" value="1"/>
</dbReference>
<evidence type="ECO:0000256" key="1">
    <source>
        <dbReference type="SAM" id="MobiDB-lite"/>
    </source>
</evidence>
<keyword evidence="4" id="KW-1185">Reference proteome</keyword>
<dbReference type="InterPro" id="IPR029058">
    <property type="entry name" value="AB_hydrolase_fold"/>
</dbReference>
<protein>
    <submittedName>
        <fullName evidence="3">Alpha/beta fold hydrolase</fullName>
    </submittedName>
</protein>
<feature type="compositionally biased region" description="Polar residues" evidence="1">
    <location>
        <begin position="13"/>
        <end position="29"/>
    </location>
</feature>
<proteinExistence type="predicted"/>
<dbReference type="InterPro" id="IPR000073">
    <property type="entry name" value="AB_hydrolase_1"/>
</dbReference>
<dbReference type="EMBL" id="JBHTRV010000008">
    <property type="protein sequence ID" value="MFE5980597.1"/>
    <property type="molecule type" value="Genomic_DNA"/>
</dbReference>
<evidence type="ECO:0000313" key="3">
    <source>
        <dbReference type="EMBL" id="MFE5980597.1"/>
    </source>
</evidence>
<accession>A0ABW6ISI8</accession>
<feature type="domain" description="AB hydrolase-1" evidence="2">
    <location>
        <begin position="28"/>
        <end position="136"/>
    </location>
</feature>
<keyword evidence="3" id="KW-0378">Hydrolase</keyword>
<dbReference type="GO" id="GO:0016787">
    <property type="term" value="F:hydrolase activity"/>
    <property type="evidence" value="ECO:0007669"/>
    <property type="project" value="UniProtKB-KW"/>
</dbReference>
<dbReference type="InterPro" id="IPR052897">
    <property type="entry name" value="Sec-Metab_Biosynth_Hydrolase"/>
</dbReference>
<comment type="caution">
    <text evidence="3">The sequence shown here is derived from an EMBL/GenBank/DDBJ whole genome shotgun (WGS) entry which is preliminary data.</text>
</comment>
<evidence type="ECO:0000313" key="4">
    <source>
        <dbReference type="Proteomes" id="UP001600424"/>
    </source>
</evidence>
<dbReference type="Proteomes" id="UP001600424">
    <property type="component" value="Unassembled WGS sequence"/>
</dbReference>
<feature type="region of interest" description="Disordered" evidence="1">
    <location>
        <begin position="1"/>
        <end position="37"/>
    </location>
</feature>
<organism evidence="3 4">
    <name type="scientific">Streptomyces wedmorensis</name>
    <dbReference type="NCBI Taxonomy" id="43759"/>
    <lineage>
        <taxon>Bacteria</taxon>
        <taxon>Bacillati</taxon>
        <taxon>Actinomycetota</taxon>
        <taxon>Actinomycetes</taxon>
        <taxon>Kitasatosporales</taxon>
        <taxon>Streptomycetaceae</taxon>
        <taxon>Streptomyces</taxon>
    </lineage>
</organism>